<evidence type="ECO:0000256" key="4">
    <source>
        <dbReference type="PROSITE-ProRule" id="PRU00284"/>
    </source>
</evidence>
<dbReference type="RefSeq" id="WP_179584560.1">
    <property type="nucleotide sequence ID" value="NZ_JACBYR010000001.1"/>
</dbReference>
<dbReference type="SUPFAM" id="SSF58104">
    <property type="entry name" value="Methyl-accepting chemotaxis protein (MCP) signaling domain"/>
    <property type="match status" value="1"/>
</dbReference>
<dbReference type="CDD" id="cd11386">
    <property type="entry name" value="MCP_signal"/>
    <property type="match status" value="1"/>
</dbReference>
<sequence length="677" mass="71517">MASSFSLGQRSLAKQVLVLALSLSAIISGVTAVVVAVQGVRAARQAVEREMMASLDSVSASLVSSFESTRLRVERQLLVFQRMLGELPSPDGTMTETGTAGEVVTVRAGETILNGNTSVLQRMRSYTGADPELIVRHNNQWIRAATMLRGADGQPLTGAAVPTDDFIVKTLDTSTAATNLVYRGGRWYAMHVRPLKDDNGKIFGGLTLQVDLSDDVAATLKYIETSTVAGFGSMFALTSGANGTAEFLVHPTYKGKLVSDTPEADRPVFQEIVDQTSGFVESKLTTDDATQFVAFKTVPSWGWTLAATGAKSDFLAAQYKQIGLVVALLLISGILTGLVVFARMSFALRPVRDVVAGVTRLGEGDLTRDVPTGPVGSNNEIHIMAERINATRVRIAQLAQQMNATGSQVAVATTQTLQALNQIGRGTEVQSEAASGVAAAVEELTVSISQIADSTREANGFSKASSTAAEEGSAVVKQTVSEIEKMADRVANSAEVVQELEASSRQISAVVKTIQEIAEQTNLLALNAAIEAARAGEEGRGFSVVADEVRGLAERTKTSTAQIASVIAAVQKQTTIAAQSMREVNTDMQASAAGARQAGTVLSRIQEAATRTAEVIADISNAAMEQKSASEQIASRVEQIAQYAEESAAAVQQSVASAESLQNQAQVLDETIRTLRT</sequence>
<dbReference type="Gene3D" id="1.10.287.950">
    <property type="entry name" value="Methyl-accepting chemotaxis protein"/>
    <property type="match status" value="1"/>
</dbReference>
<dbReference type="SMART" id="SM00304">
    <property type="entry name" value="HAMP"/>
    <property type="match status" value="1"/>
</dbReference>
<dbReference type="CDD" id="cd06225">
    <property type="entry name" value="HAMP"/>
    <property type="match status" value="1"/>
</dbReference>
<dbReference type="InterPro" id="IPR029151">
    <property type="entry name" value="Sensor-like_sf"/>
</dbReference>
<dbReference type="Gene3D" id="3.30.450.20">
    <property type="entry name" value="PAS domain"/>
    <property type="match status" value="1"/>
</dbReference>
<keyword evidence="2 4" id="KW-0807">Transducer</keyword>
<organism evidence="8 9">
    <name type="scientific">Pigmentiphaga litoralis</name>
    <dbReference type="NCBI Taxonomy" id="516702"/>
    <lineage>
        <taxon>Bacteria</taxon>
        <taxon>Pseudomonadati</taxon>
        <taxon>Pseudomonadota</taxon>
        <taxon>Betaproteobacteria</taxon>
        <taxon>Burkholderiales</taxon>
        <taxon>Alcaligenaceae</taxon>
        <taxon>Pigmentiphaga</taxon>
    </lineage>
</organism>
<name>A0A7Y9IS38_9BURK</name>
<feature type="transmembrane region" description="Helical" evidence="5">
    <location>
        <begin position="322"/>
        <end position="342"/>
    </location>
</feature>
<dbReference type="GO" id="GO:0016020">
    <property type="term" value="C:membrane"/>
    <property type="evidence" value="ECO:0007669"/>
    <property type="project" value="UniProtKB-SubCell"/>
</dbReference>
<keyword evidence="9" id="KW-1185">Reference proteome</keyword>
<dbReference type="SUPFAM" id="SSF103190">
    <property type="entry name" value="Sensory domain-like"/>
    <property type="match status" value="1"/>
</dbReference>
<evidence type="ECO:0000256" key="1">
    <source>
        <dbReference type="ARBA" id="ARBA00004370"/>
    </source>
</evidence>
<keyword evidence="5" id="KW-0812">Transmembrane</keyword>
<evidence type="ECO:0000313" key="8">
    <source>
        <dbReference type="EMBL" id="NYE82055.1"/>
    </source>
</evidence>
<dbReference type="InterPro" id="IPR033462">
    <property type="entry name" value="Cache_3-Cache_2"/>
</dbReference>
<feature type="domain" description="Methyl-accepting transducer" evidence="6">
    <location>
        <begin position="405"/>
        <end position="641"/>
    </location>
</feature>
<evidence type="ECO:0000313" key="9">
    <source>
        <dbReference type="Proteomes" id="UP000542125"/>
    </source>
</evidence>
<dbReference type="Pfam" id="PF00015">
    <property type="entry name" value="MCPsignal"/>
    <property type="match status" value="1"/>
</dbReference>
<evidence type="ECO:0000259" key="6">
    <source>
        <dbReference type="PROSITE" id="PS50111"/>
    </source>
</evidence>
<evidence type="ECO:0000259" key="7">
    <source>
        <dbReference type="PROSITE" id="PS50885"/>
    </source>
</evidence>
<dbReference type="FunFam" id="1.10.287.950:FF:000001">
    <property type="entry name" value="Methyl-accepting chemotaxis sensory transducer"/>
    <property type="match status" value="1"/>
</dbReference>
<gene>
    <name evidence="8" type="ORF">FHW18_001326</name>
</gene>
<dbReference type="InterPro" id="IPR003660">
    <property type="entry name" value="HAMP_dom"/>
</dbReference>
<dbReference type="Pfam" id="PF17201">
    <property type="entry name" value="Cache_3-Cache_2"/>
    <property type="match status" value="1"/>
</dbReference>
<evidence type="ECO:0000256" key="3">
    <source>
        <dbReference type="ARBA" id="ARBA00029447"/>
    </source>
</evidence>
<dbReference type="Proteomes" id="UP000542125">
    <property type="component" value="Unassembled WGS sequence"/>
</dbReference>
<feature type="domain" description="HAMP" evidence="7">
    <location>
        <begin position="345"/>
        <end position="400"/>
    </location>
</feature>
<comment type="similarity">
    <text evidence="3">Belongs to the methyl-accepting chemotaxis (MCP) protein family.</text>
</comment>
<dbReference type="PROSITE" id="PS50111">
    <property type="entry name" value="CHEMOTAXIS_TRANSDUC_2"/>
    <property type="match status" value="1"/>
</dbReference>
<evidence type="ECO:0000256" key="2">
    <source>
        <dbReference type="ARBA" id="ARBA00023224"/>
    </source>
</evidence>
<dbReference type="PROSITE" id="PS50885">
    <property type="entry name" value="HAMP"/>
    <property type="match status" value="1"/>
</dbReference>
<dbReference type="InterPro" id="IPR004089">
    <property type="entry name" value="MCPsignal_dom"/>
</dbReference>
<keyword evidence="5" id="KW-1133">Transmembrane helix</keyword>
<proteinExistence type="inferred from homology"/>
<keyword evidence="5" id="KW-0472">Membrane</keyword>
<reference evidence="8 9" key="1">
    <citation type="submission" date="2020-07" db="EMBL/GenBank/DDBJ databases">
        <title>Genomic Encyclopedia of Type Strains, Phase IV (KMG-V): Genome sequencing to study the core and pangenomes of soil and plant-associated prokaryotes.</title>
        <authorList>
            <person name="Whitman W."/>
        </authorList>
    </citation>
    <scope>NUCLEOTIDE SEQUENCE [LARGE SCALE GENOMIC DNA]</scope>
    <source>
        <strain evidence="8 9">SAS40</strain>
    </source>
</reference>
<comment type="caution">
    <text evidence="8">The sequence shown here is derived from an EMBL/GenBank/DDBJ whole genome shotgun (WGS) entry which is preliminary data.</text>
</comment>
<dbReference type="GO" id="GO:0007165">
    <property type="term" value="P:signal transduction"/>
    <property type="evidence" value="ECO:0007669"/>
    <property type="project" value="UniProtKB-KW"/>
</dbReference>
<protein>
    <submittedName>
        <fullName evidence="8">Methyl-accepting chemotaxis protein</fullName>
    </submittedName>
</protein>
<evidence type="ECO:0000256" key="5">
    <source>
        <dbReference type="SAM" id="Phobius"/>
    </source>
</evidence>
<dbReference type="SMART" id="SM00283">
    <property type="entry name" value="MA"/>
    <property type="match status" value="1"/>
</dbReference>
<accession>A0A7Y9IS38</accession>
<dbReference type="PANTHER" id="PTHR32089">
    <property type="entry name" value="METHYL-ACCEPTING CHEMOTAXIS PROTEIN MCPB"/>
    <property type="match status" value="1"/>
</dbReference>
<dbReference type="PANTHER" id="PTHR32089:SF112">
    <property type="entry name" value="LYSOZYME-LIKE PROTEIN-RELATED"/>
    <property type="match status" value="1"/>
</dbReference>
<dbReference type="EMBL" id="JACBYR010000001">
    <property type="protein sequence ID" value="NYE82055.1"/>
    <property type="molecule type" value="Genomic_DNA"/>
</dbReference>
<dbReference type="GO" id="GO:0006935">
    <property type="term" value="P:chemotaxis"/>
    <property type="evidence" value="ECO:0007669"/>
    <property type="project" value="UniProtKB-ARBA"/>
</dbReference>
<comment type="subcellular location">
    <subcellularLocation>
        <location evidence="1">Membrane</location>
    </subcellularLocation>
</comment>
<dbReference type="AlphaFoldDB" id="A0A7Y9IS38"/>